<evidence type="ECO:0000256" key="1">
    <source>
        <dbReference type="ARBA" id="ARBA00022598"/>
    </source>
</evidence>
<dbReference type="CDD" id="cd16442">
    <property type="entry name" value="BPL"/>
    <property type="match status" value="1"/>
</dbReference>
<sequence>MISGRKNSIVLKRVATVTSTNEYLKNHFKTLPHGFALMADSQSAGRGRAGRSWMSEPGKDLTASFLYLLPRNISQYTANMTQMLALSVHRVLAGYGVDTEIKWPNDVLCTGKKICGILIEGVFSQNQQYLICGLGINVGGSPRVLERCTTTSLVAEGVDGVSREALLRAIMGDFTQEVELLAQGKDLSSVMKQLNRCLAYVGTYQWISRGEDVQERGLIEGLSPHGELLYRTSTGTQRTLCAGEILFS</sequence>
<gene>
    <name evidence="3" type="ORF">CALK_0781</name>
</gene>
<dbReference type="InterPro" id="IPR004143">
    <property type="entry name" value="BPL_LPL_catalytic"/>
</dbReference>
<feature type="domain" description="BPL/LPL catalytic" evidence="2">
    <location>
        <begin position="3"/>
        <end position="182"/>
    </location>
</feature>
<dbReference type="PANTHER" id="PTHR12835:SF5">
    <property type="entry name" value="BIOTIN--PROTEIN LIGASE"/>
    <property type="match status" value="1"/>
</dbReference>
<keyword evidence="4" id="KW-1185">Reference proteome</keyword>
<dbReference type="NCBIfam" id="TIGR00121">
    <property type="entry name" value="birA_ligase"/>
    <property type="match status" value="1"/>
</dbReference>
<dbReference type="PROSITE" id="PS51733">
    <property type="entry name" value="BPL_LPL_CATALYTIC"/>
    <property type="match status" value="1"/>
</dbReference>
<dbReference type="AlphaFoldDB" id="U7D9R0"/>
<comment type="caution">
    <text evidence="3">The sequence shown here is derived from an EMBL/GenBank/DDBJ whole genome shotgun (WGS) entry which is preliminary data.</text>
</comment>
<organism evidence="3 4">
    <name type="scientific">Chitinivibrio alkaliphilus ACht1</name>
    <dbReference type="NCBI Taxonomy" id="1313304"/>
    <lineage>
        <taxon>Bacteria</taxon>
        <taxon>Pseudomonadati</taxon>
        <taxon>Fibrobacterota</taxon>
        <taxon>Chitinivibrionia</taxon>
        <taxon>Chitinivibrionales</taxon>
        <taxon>Chitinivibrionaceae</taxon>
        <taxon>Chitinivibrio</taxon>
    </lineage>
</organism>
<dbReference type="RefSeq" id="WP_022636297.1">
    <property type="nucleotide sequence ID" value="NZ_ASJR01000005.1"/>
</dbReference>
<keyword evidence="1 3" id="KW-0436">Ligase</keyword>
<evidence type="ECO:0000313" key="3">
    <source>
        <dbReference type="EMBL" id="ERP38762.1"/>
    </source>
</evidence>
<dbReference type="SUPFAM" id="SSF55681">
    <property type="entry name" value="Class II aaRS and biotin synthetases"/>
    <property type="match status" value="1"/>
</dbReference>
<name>U7D9R0_9BACT</name>
<dbReference type="Proteomes" id="UP000017148">
    <property type="component" value="Unassembled WGS sequence"/>
</dbReference>
<dbReference type="InterPro" id="IPR045864">
    <property type="entry name" value="aa-tRNA-synth_II/BPL/LPL"/>
</dbReference>
<dbReference type="eggNOG" id="COG0340">
    <property type="taxonomic scope" value="Bacteria"/>
</dbReference>
<protein>
    <submittedName>
        <fullName evidence="3">Biotin--[acetyl-CoA-carboxylase] ligase</fullName>
    </submittedName>
</protein>
<dbReference type="GO" id="GO:0004077">
    <property type="term" value="F:biotin--[biotin carboxyl-carrier protein] ligase activity"/>
    <property type="evidence" value="ECO:0007669"/>
    <property type="project" value="InterPro"/>
</dbReference>
<evidence type="ECO:0000259" key="2">
    <source>
        <dbReference type="PROSITE" id="PS51733"/>
    </source>
</evidence>
<dbReference type="Gene3D" id="3.30.930.10">
    <property type="entry name" value="Bira Bifunctional Protein, Domain 2"/>
    <property type="match status" value="1"/>
</dbReference>
<dbReference type="STRING" id="1313304.CALK_0781"/>
<reference evidence="3 4" key="1">
    <citation type="journal article" date="2013" name="Environ. Microbiol.">
        <title>Genome analysis of Chitinivibrio alkaliphilus gen. nov., sp. nov., a novel extremely haloalkaliphilic anaerobic chitinolytic bacterium from the candidate phylum Termite Group 3.</title>
        <authorList>
            <person name="Sorokin D.Y."/>
            <person name="Gumerov V.M."/>
            <person name="Rakitin A.L."/>
            <person name="Beletsky A.V."/>
            <person name="Damste J.S."/>
            <person name="Muyzer G."/>
            <person name="Mardanov A.V."/>
            <person name="Ravin N.V."/>
        </authorList>
    </citation>
    <scope>NUCLEOTIDE SEQUENCE [LARGE SCALE GENOMIC DNA]</scope>
    <source>
        <strain evidence="3 4">ACht1</strain>
    </source>
</reference>
<dbReference type="OrthoDB" id="9807064at2"/>
<dbReference type="InterPro" id="IPR004408">
    <property type="entry name" value="Biotin_CoA_COase_ligase"/>
</dbReference>
<dbReference type="EMBL" id="ASJR01000005">
    <property type="protein sequence ID" value="ERP38762.1"/>
    <property type="molecule type" value="Genomic_DNA"/>
</dbReference>
<dbReference type="GO" id="GO:0005737">
    <property type="term" value="C:cytoplasm"/>
    <property type="evidence" value="ECO:0007669"/>
    <property type="project" value="TreeGrafter"/>
</dbReference>
<dbReference type="PANTHER" id="PTHR12835">
    <property type="entry name" value="BIOTIN PROTEIN LIGASE"/>
    <property type="match status" value="1"/>
</dbReference>
<accession>U7D9R0</accession>
<proteinExistence type="predicted"/>
<evidence type="ECO:0000313" key="4">
    <source>
        <dbReference type="Proteomes" id="UP000017148"/>
    </source>
</evidence>
<dbReference type="Pfam" id="PF03099">
    <property type="entry name" value="BPL_LplA_LipB"/>
    <property type="match status" value="1"/>
</dbReference>